<feature type="region of interest" description="Disordered" evidence="1">
    <location>
        <begin position="121"/>
        <end position="143"/>
    </location>
</feature>
<evidence type="ECO:0000313" key="4">
    <source>
        <dbReference type="Proteomes" id="UP000327013"/>
    </source>
</evidence>
<proteinExistence type="predicted"/>
<feature type="region of interest" description="Disordered" evidence="1">
    <location>
        <begin position="29"/>
        <end position="71"/>
    </location>
</feature>
<dbReference type="PANTHER" id="PTHR11477:SF37">
    <property type="entry name" value="SPEN PARALOGUE AND ORTHOLOGUE SPOC C-TERMINAL DOMAIN-CONTAINING PROTEIN"/>
    <property type="match status" value="1"/>
</dbReference>
<dbReference type="GO" id="GO:0006351">
    <property type="term" value="P:DNA-templated transcription"/>
    <property type="evidence" value="ECO:0007669"/>
    <property type="project" value="TreeGrafter"/>
</dbReference>
<dbReference type="AlphaFoldDB" id="A0A5N6QJH7"/>
<dbReference type="EMBL" id="CM017321">
    <property type="protein sequence ID" value="KAE7998373.1"/>
    <property type="molecule type" value="Genomic_DNA"/>
</dbReference>
<dbReference type="GO" id="GO:0005634">
    <property type="term" value="C:nucleus"/>
    <property type="evidence" value="ECO:0007669"/>
    <property type="project" value="TreeGrafter"/>
</dbReference>
<organism evidence="3 4">
    <name type="scientific">Carpinus fangiana</name>
    <dbReference type="NCBI Taxonomy" id="176857"/>
    <lineage>
        <taxon>Eukaryota</taxon>
        <taxon>Viridiplantae</taxon>
        <taxon>Streptophyta</taxon>
        <taxon>Embryophyta</taxon>
        <taxon>Tracheophyta</taxon>
        <taxon>Spermatophyta</taxon>
        <taxon>Magnoliopsida</taxon>
        <taxon>eudicotyledons</taxon>
        <taxon>Gunneridae</taxon>
        <taxon>Pentapetalae</taxon>
        <taxon>rosids</taxon>
        <taxon>fabids</taxon>
        <taxon>Fagales</taxon>
        <taxon>Betulaceae</taxon>
        <taxon>Carpinus</taxon>
    </lineage>
</organism>
<accession>A0A5N6QJH7</accession>
<evidence type="ECO:0000259" key="2">
    <source>
        <dbReference type="Pfam" id="PF07744"/>
    </source>
</evidence>
<gene>
    <name evidence="3" type="ORF">FH972_002924</name>
</gene>
<evidence type="ECO:0000256" key="1">
    <source>
        <dbReference type="SAM" id="MobiDB-lite"/>
    </source>
</evidence>
<dbReference type="Proteomes" id="UP000327013">
    <property type="component" value="Chromosome 1"/>
</dbReference>
<sequence>MENKILTPHSGTSELSRKRKLIVVKKQDTISASDYESSSPKEASLHHETGSLSGRNVGENSLESSKQSPPSVELTIFRHQSDKGQFDGQNNLPETIQTGNGYFCKAGAEKISNASPSVLLQSFHHRGSPPSKKENDRSHGGGNIQILKQVEGSDVENFKRSFFEETGPRNGDPPHTVDIRNDLSHGSFKSYKKSKSLVRKEAPTVAKKLWEGSLQLNSSVTVLAVAFFKSGQKMPNIKWSESIEVKGKVRFEAFEKYIQDLPRSRNRGLMVISLCWKEGSSESGLAGMKKVAKGYKDGERVGFASLSPGMDLYICPRSETIITILAKHGFFKGMAAVEDNQDSLIGCVVWRRNQANSVTVVKKSEKKNCSFTEQPVNSPLYASTVRVVEDMSNAQPVEESIPVASGTDCATLESKENDGIETKNVEPSTVHLELHNPSTIIGPLPTPSVPRNSLSVLVEMKISSSNRASHQDSLGQSLEVEAPQMHNSGREKANSSLELQRPVLSLPSEVIHKVASLPDDDDLPEFDFGIFPVLSQSLTSNPLDAVISNKKLPAGGLWNMDGSLPTMERTVESLIFSQRRLENSNLAKLPVGSIQKKIPLGNFVDHGKIFGSSILEEKHIAHSILKEKHIAQNIAVSTRRSRTAVPFSKSRFGEDEDDMPEWCPPDVELHRQSVPQSSPYSMYEVSHGPPLRPSPSSVAFHAPFSAHTFPRAYNCHNTVTARSTKPRPANEYMPRGPSSFVHPASWRGWRS</sequence>
<dbReference type="Pfam" id="PF07744">
    <property type="entry name" value="SPOC"/>
    <property type="match status" value="1"/>
</dbReference>
<name>A0A5N6QJH7_9ROSI</name>
<keyword evidence="4" id="KW-1185">Reference proteome</keyword>
<protein>
    <recommendedName>
        <fullName evidence="2">Spen paralogue and orthologue SPOC C-terminal domain-containing protein</fullName>
    </recommendedName>
</protein>
<feature type="domain" description="Spen paralogue and orthologue SPOC C-terminal" evidence="2">
    <location>
        <begin position="208"/>
        <end position="351"/>
    </location>
</feature>
<feature type="compositionally biased region" description="Polar residues" evidence="1">
    <location>
        <begin position="50"/>
        <end position="70"/>
    </location>
</feature>
<dbReference type="CDD" id="cd21538">
    <property type="entry name" value="SPOC_TFIIS"/>
    <property type="match status" value="1"/>
</dbReference>
<dbReference type="OrthoDB" id="1939347at2759"/>
<feature type="region of interest" description="Disordered" evidence="1">
    <location>
        <begin position="164"/>
        <end position="183"/>
    </location>
</feature>
<dbReference type="InterPro" id="IPR012921">
    <property type="entry name" value="SPOC_C"/>
</dbReference>
<dbReference type="PANTHER" id="PTHR11477">
    <property type="entry name" value="TRANSCRIPTION FACTOR S-II ZINC FINGER DOMAIN-CONTAINING PROTEIN"/>
    <property type="match status" value="1"/>
</dbReference>
<feature type="compositionally biased region" description="Polar residues" evidence="1">
    <location>
        <begin position="29"/>
        <end position="41"/>
    </location>
</feature>
<evidence type="ECO:0000313" key="3">
    <source>
        <dbReference type="EMBL" id="KAE7998373.1"/>
    </source>
</evidence>
<reference evidence="3 4" key="1">
    <citation type="submission" date="2019-06" db="EMBL/GenBank/DDBJ databases">
        <title>A chromosomal-level reference genome of Carpinus fangiana (Coryloideae, Betulaceae).</title>
        <authorList>
            <person name="Yang X."/>
            <person name="Wang Z."/>
            <person name="Zhang L."/>
            <person name="Hao G."/>
            <person name="Liu J."/>
            <person name="Yang Y."/>
        </authorList>
    </citation>
    <scope>NUCLEOTIDE SEQUENCE [LARGE SCALE GENOMIC DNA]</scope>
    <source>
        <strain evidence="3">Cfa_2016G</strain>
        <tissue evidence="3">Leaf</tissue>
    </source>
</reference>